<name>A0AAE0E815_9ROSI</name>
<dbReference type="EMBL" id="JANJYJ010000004">
    <property type="protein sequence ID" value="KAK3218002.1"/>
    <property type="molecule type" value="Genomic_DNA"/>
</dbReference>
<organism evidence="2 3">
    <name type="scientific">Dipteronia sinensis</name>
    <dbReference type="NCBI Taxonomy" id="43782"/>
    <lineage>
        <taxon>Eukaryota</taxon>
        <taxon>Viridiplantae</taxon>
        <taxon>Streptophyta</taxon>
        <taxon>Embryophyta</taxon>
        <taxon>Tracheophyta</taxon>
        <taxon>Spermatophyta</taxon>
        <taxon>Magnoliopsida</taxon>
        <taxon>eudicotyledons</taxon>
        <taxon>Gunneridae</taxon>
        <taxon>Pentapetalae</taxon>
        <taxon>rosids</taxon>
        <taxon>malvids</taxon>
        <taxon>Sapindales</taxon>
        <taxon>Sapindaceae</taxon>
        <taxon>Hippocastanoideae</taxon>
        <taxon>Acereae</taxon>
        <taxon>Dipteronia</taxon>
    </lineage>
</organism>
<evidence type="ECO:0000313" key="2">
    <source>
        <dbReference type="EMBL" id="KAK3218002.1"/>
    </source>
</evidence>
<comment type="caution">
    <text evidence="2">The sequence shown here is derived from an EMBL/GenBank/DDBJ whole genome shotgun (WGS) entry which is preliminary data.</text>
</comment>
<gene>
    <name evidence="2" type="ORF">Dsin_011972</name>
</gene>
<keyword evidence="3" id="KW-1185">Reference proteome</keyword>
<sequence>MELAGKEVGLLTSQYHAIINMKTNKLNNGINFSSASAFLKYETQLLTDEFMSDCDSCNTVKSVQTPRKLPLSTKACEEQGARSKEQGARSKEQGGHLIHFITPRKLPLSTKACKEQGGHLIHSILLFPTLI</sequence>
<dbReference type="Proteomes" id="UP001281410">
    <property type="component" value="Unassembled WGS sequence"/>
</dbReference>
<feature type="compositionally biased region" description="Basic and acidic residues" evidence="1">
    <location>
        <begin position="75"/>
        <end position="94"/>
    </location>
</feature>
<reference evidence="2" key="1">
    <citation type="journal article" date="2023" name="Plant J.">
        <title>Genome sequences and population genomics provide insights into the demographic history, inbreeding, and mutation load of two 'living fossil' tree species of Dipteronia.</title>
        <authorList>
            <person name="Feng Y."/>
            <person name="Comes H.P."/>
            <person name="Chen J."/>
            <person name="Zhu S."/>
            <person name="Lu R."/>
            <person name="Zhang X."/>
            <person name="Li P."/>
            <person name="Qiu J."/>
            <person name="Olsen K.M."/>
            <person name="Qiu Y."/>
        </authorList>
    </citation>
    <scope>NUCLEOTIDE SEQUENCE</scope>
    <source>
        <strain evidence="2">NBL</strain>
    </source>
</reference>
<accession>A0AAE0E815</accession>
<evidence type="ECO:0000256" key="1">
    <source>
        <dbReference type="SAM" id="MobiDB-lite"/>
    </source>
</evidence>
<protein>
    <submittedName>
        <fullName evidence="2">Uncharacterized protein</fullName>
    </submittedName>
</protein>
<feature type="region of interest" description="Disordered" evidence="1">
    <location>
        <begin position="73"/>
        <end position="96"/>
    </location>
</feature>
<evidence type="ECO:0000313" key="3">
    <source>
        <dbReference type="Proteomes" id="UP001281410"/>
    </source>
</evidence>
<dbReference type="AlphaFoldDB" id="A0AAE0E815"/>
<proteinExistence type="predicted"/>